<evidence type="ECO:0000313" key="1">
    <source>
        <dbReference type="EnsemblPlants" id="AET3Gv20350400.19"/>
    </source>
</evidence>
<protein>
    <submittedName>
        <fullName evidence="1">Uncharacterized protein</fullName>
    </submittedName>
</protein>
<proteinExistence type="predicted"/>
<dbReference type="Gramene" id="AET3Gv20350400.19">
    <property type="protein sequence ID" value="AET3Gv20350400.19"/>
    <property type="gene ID" value="AET3Gv20350400"/>
</dbReference>
<reference evidence="2" key="1">
    <citation type="journal article" date="2014" name="Science">
        <title>Ancient hybridizations among the ancestral genomes of bread wheat.</title>
        <authorList>
            <consortium name="International Wheat Genome Sequencing Consortium,"/>
            <person name="Marcussen T."/>
            <person name="Sandve S.R."/>
            <person name="Heier L."/>
            <person name="Spannagl M."/>
            <person name="Pfeifer M."/>
            <person name="Jakobsen K.S."/>
            <person name="Wulff B.B."/>
            <person name="Steuernagel B."/>
            <person name="Mayer K.F."/>
            <person name="Olsen O.A."/>
        </authorList>
    </citation>
    <scope>NUCLEOTIDE SEQUENCE [LARGE SCALE GENOMIC DNA]</scope>
    <source>
        <strain evidence="2">cv. AL8/78</strain>
    </source>
</reference>
<name>A0A453EI44_AEGTS</name>
<reference evidence="1" key="4">
    <citation type="submission" date="2019-03" db="UniProtKB">
        <authorList>
            <consortium name="EnsemblPlants"/>
        </authorList>
    </citation>
    <scope>IDENTIFICATION</scope>
</reference>
<evidence type="ECO:0000313" key="2">
    <source>
        <dbReference type="Proteomes" id="UP000015105"/>
    </source>
</evidence>
<dbReference type="Proteomes" id="UP000015105">
    <property type="component" value="Chromosome 3D"/>
</dbReference>
<reference evidence="2" key="2">
    <citation type="journal article" date="2017" name="Nat. Plants">
        <title>The Aegilops tauschii genome reveals multiple impacts of transposons.</title>
        <authorList>
            <person name="Zhao G."/>
            <person name="Zou C."/>
            <person name="Li K."/>
            <person name="Wang K."/>
            <person name="Li T."/>
            <person name="Gao L."/>
            <person name="Zhang X."/>
            <person name="Wang H."/>
            <person name="Yang Z."/>
            <person name="Liu X."/>
            <person name="Jiang W."/>
            <person name="Mao L."/>
            <person name="Kong X."/>
            <person name="Jiao Y."/>
            <person name="Jia J."/>
        </authorList>
    </citation>
    <scope>NUCLEOTIDE SEQUENCE [LARGE SCALE GENOMIC DNA]</scope>
    <source>
        <strain evidence="2">cv. AL8/78</strain>
    </source>
</reference>
<dbReference type="EnsemblPlants" id="AET3Gv20350400.19">
    <property type="protein sequence ID" value="AET3Gv20350400.19"/>
    <property type="gene ID" value="AET3Gv20350400"/>
</dbReference>
<sequence>DVSAIPSLDFGQLALDFMREESERHFEMITNTPTVEEMNKSSYIGGCLPIWGIIYLDFVDFDVIENHQSNVDYSLPRISHVKTEDFKYLAMVDRNYEFRKNYGVLPLRGISRTPYANEALVNNAPDAAGVFNSVPYVEVNNANSVPEALNGNTSIDSKCPHIISEGTRCTAKFEPGVKVKPEPHLKSEVPSYDVFKQEPIGPKFENISVLNSVYQTPIFPVHVTPLNTNSVDQATTSQPKHEEIFLSTEAVDIKFSSGVNAKRSFILISSASPNERVERFQGTPIIIEDDSPITPAAATNEDIPASHCHTSVGIPMNMDFVDQRGYSTINNAEAGPSTGHNTIGKKNRKKEQLNFNLLIHPRNSKYLEKWISSFPNI</sequence>
<reference evidence="1" key="5">
    <citation type="journal article" date="2021" name="G3 (Bethesda)">
        <title>Aegilops tauschii genome assembly Aet v5.0 features greater sequence contiguity and improved annotation.</title>
        <authorList>
            <person name="Wang L."/>
            <person name="Zhu T."/>
            <person name="Rodriguez J.C."/>
            <person name="Deal K.R."/>
            <person name="Dubcovsky J."/>
            <person name="McGuire P.E."/>
            <person name="Lux T."/>
            <person name="Spannagl M."/>
            <person name="Mayer K.F.X."/>
            <person name="Baldrich P."/>
            <person name="Meyers B.C."/>
            <person name="Huo N."/>
            <person name="Gu Y.Q."/>
            <person name="Zhou H."/>
            <person name="Devos K.M."/>
            <person name="Bennetzen J.L."/>
            <person name="Unver T."/>
            <person name="Budak H."/>
            <person name="Gulick P.J."/>
            <person name="Galiba G."/>
            <person name="Kalapos B."/>
            <person name="Nelson D.R."/>
            <person name="Li P."/>
            <person name="You F.M."/>
            <person name="Luo M.C."/>
            <person name="Dvorak J."/>
        </authorList>
    </citation>
    <scope>NUCLEOTIDE SEQUENCE [LARGE SCALE GENOMIC DNA]</scope>
    <source>
        <strain evidence="1">cv. AL8/78</strain>
    </source>
</reference>
<organism evidence="1 2">
    <name type="scientific">Aegilops tauschii subsp. strangulata</name>
    <name type="common">Goatgrass</name>
    <dbReference type="NCBI Taxonomy" id="200361"/>
    <lineage>
        <taxon>Eukaryota</taxon>
        <taxon>Viridiplantae</taxon>
        <taxon>Streptophyta</taxon>
        <taxon>Embryophyta</taxon>
        <taxon>Tracheophyta</taxon>
        <taxon>Spermatophyta</taxon>
        <taxon>Magnoliopsida</taxon>
        <taxon>Liliopsida</taxon>
        <taxon>Poales</taxon>
        <taxon>Poaceae</taxon>
        <taxon>BOP clade</taxon>
        <taxon>Pooideae</taxon>
        <taxon>Triticodae</taxon>
        <taxon>Triticeae</taxon>
        <taxon>Triticinae</taxon>
        <taxon>Aegilops</taxon>
    </lineage>
</organism>
<dbReference type="STRING" id="200361.A0A453EI44"/>
<dbReference type="AlphaFoldDB" id="A0A453EI44"/>
<accession>A0A453EI44</accession>
<keyword evidence="2" id="KW-1185">Reference proteome</keyword>
<reference evidence="1" key="3">
    <citation type="journal article" date="2017" name="Nature">
        <title>Genome sequence of the progenitor of the wheat D genome Aegilops tauschii.</title>
        <authorList>
            <person name="Luo M.C."/>
            <person name="Gu Y.Q."/>
            <person name="Puiu D."/>
            <person name="Wang H."/>
            <person name="Twardziok S.O."/>
            <person name="Deal K.R."/>
            <person name="Huo N."/>
            <person name="Zhu T."/>
            <person name="Wang L."/>
            <person name="Wang Y."/>
            <person name="McGuire P.E."/>
            <person name="Liu S."/>
            <person name="Long H."/>
            <person name="Ramasamy R.K."/>
            <person name="Rodriguez J.C."/>
            <person name="Van S.L."/>
            <person name="Yuan L."/>
            <person name="Wang Z."/>
            <person name="Xia Z."/>
            <person name="Xiao L."/>
            <person name="Anderson O.D."/>
            <person name="Ouyang S."/>
            <person name="Liang Y."/>
            <person name="Zimin A.V."/>
            <person name="Pertea G."/>
            <person name="Qi P."/>
            <person name="Bennetzen J.L."/>
            <person name="Dai X."/>
            <person name="Dawson M.W."/>
            <person name="Muller H.G."/>
            <person name="Kugler K."/>
            <person name="Rivarola-Duarte L."/>
            <person name="Spannagl M."/>
            <person name="Mayer K.F.X."/>
            <person name="Lu F.H."/>
            <person name="Bevan M.W."/>
            <person name="Leroy P."/>
            <person name="Li P."/>
            <person name="You F.M."/>
            <person name="Sun Q."/>
            <person name="Liu Z."/>
            <person name="Lyons E."/>
            <person name="Wicker T."/>
            <person name="Salzberg S.L."/>
            <person name="Devos K.M."/>
            <person name="Dvorak J."/>
        </authorList>
    </citation>
    <scope>NUCLEOTIDE SEQUENCE [LARGE SCALE GENOMIC DNA]</scope>
    <source>
        <strain evidence="1">cv. AL8/78</strain>
    </source>
</reference>